<comment type="caution">
    <text evidence="1">The sequence shown here is derived from an EMBL/GenBank/DDBJ whole genome shotgun (WGS) entry which is preliminary data.</text>
</comment>
<keyword evidence="2" id="KW-1185">Reference proteome</keyword>
<dbReference type="Proteomes" id="UP000256690">
    <property type="component" value="Unassembled WGS sequence"/>
</dbReference>
<accession>A0A3D8R4K4</accession>
<dbReference type="OrthoDB" id="4499271at2759"/>
<dbReference type="GeneID" id="38119037"/>
<sequence>MDQQKLPVGAVTSADVARILDDAKVPSLLMGDQVMGFYKEPADFGDLIFVVEDDQVEEAKDALDAAFPAGSRSTGIPGYEIPYGLCTEPECIELEEDRTIHEDYTFRGTQAPKHPKSEHHFHTELQNVVIHIMRKTDLLWWLPRMTLDMPDKNHAYLTVSTNRCLPQRGANQDDEEGGPCGPWRGLYPVRILKPGRLIEALCWLWMRDCREFGDGSVSRWIMWNSMLVGMREQWKKAQGAGGKIASLWHTAADFERAFKWHGGEFPDSVRRHRGWGGSPYQIALLKLRDKLMEEGGFPIELCVQKKLPEFDLADDEKQRFPWLV</sequence>
<proteinExistence type="predicted"/>
<evidence type="ECO:0000313" key="2">
    <source>
        <dbReference type="Proteomes" id="UP000256690"/>
    </source>
</evidence>
<dbReference type="AlphaFoldDB" id="A0A3D8R4K4"/>
<evidence type="ECO:0000313" key="1">
    <source>
        <dbReference type="EMBL" id="RDW68907.1"/>
    </source>
</evidence>
<organism evidence="1 2">
    <name type="scientific">Aspergillus mulundensis</name>
    <dbReference type="NCBI Taxonomy" id="1810919"/>
    <lineage>
        <taxon>Eukaryota</taxon>
        <taxon>Fungi</taxon>
        <taxon>Dikarya</taxon>
        <taxon>Ascomycota</taxon>
        <taxon>Pezizomycotina</taxon>
        <taxon>Eurotiomycetes</taxon>
        <taxon>Eurotiomycetidae</taxon>
        <taxon>Eurotiales</taxon>
        <taxon>Aspergillaceae</taxon>
        <taxon>Aspergillus</taxon>
        <taxon>Aspergillus subgen. Nidulantes</taxon>
    </lineage>
</organism>
<gene>
    <name evidence="1" type="ORF">DSM5745_08667</name>
</gene>
<dbReference type="EMBL" id="PVWQ01000011">
    <property type="protein sequence ID" value="RDW68907.1"/>
    <property type="molecule type" value="Genomic_DNA"/>
</dbReference>
<reference evidence="1 2" key="1">
    <citation type="journal article" date="2018" name="IMA Fungus">
        <title>IMA Genome-F 9: Draft genome sequence of Annulohypoxylon stygium, Aspergillus mulundensis, Berkeleyomyces basicola (syn. Thielaviopsis basicola), Ceratocystis smalleyi, two Cercospora beticola strains, Coleophoma cylindrospora, Fusarium fracticaudum, Phialophora cf. hyalina, and Morchella septimelata.</title>
        <authorList>
            <person name="Wingfield B.D."/>
            <person name="Bills G.F."/>
            <person name="Dong Y."/>
            <person name="Huang W."/>
            <person name="Nel W.J."/>
            <person name="Swalarsk-Parry B.S."/>
            <person name="Vaghefi N."/>
            <person name="Wilken P.M."/>
            <person name="An Z."/>
            <person name="de Beer Z.W."/>
            <person name="De Vos L."/>
            <person name="Chen L."/>
            <person name="Duong T.A."/>
            <person name="Gao Y."/>
            <person name="Hammerbacher A."/>
            <person name="Kikkert J.R."/>
            <person name="Li Y."/>
            <person name="Li H."/>
            <person name="Li K."/>
            <person name="Li Q."/>
            <person name="Liu X."/>
            <person name="Ma X."/>
            <person name="Naidoo K."/>
            <person name="Pethybridge S.J."/>
            <person name="Sun J."/>
            <person name="Steenkamp E.T."/>
            <person name="van der Nest M.A."/>
            <person name="van Wyk S."/>
            <person name="Wingfield M.J."/>
            <person name="Xiong C."/>
            <person name="Yue Q."/>
            <person name="Zhang X."/>
        </authorList>
    </citation>
    <scope>NUCLEOTIDE SEQUENCE [LARGE SCALE GENOMIC DNA]</scope>
    <source>
        <strain evidence="1 2">DSM 5745</strain>
    </source>
</reference>
<protein>
    <submittedName>
        <fullName evidence="1">Uncharacterized protein</fullName>
    </submittedName>
</protein>
<dbReference type="RefSeq" id="XP_026600696.1">
    <property type="nucleotide sequence ID" value="XM_026750683.1"/>
</dbReference>
<name>A0A3D8R4K4_9EURO</name>